<dbReference type="AlphaFoldDB" id="A0A150WM75"/>
<proteinExistence type="inferred from homology"/>
<evidence type="ECO:0000256" key="3">
    <source>
        <dbReference type="ARBA" id="ARBA00016296"/>
    </source>
</evidence>
<dbReference type="HAMAP" id="MF_00328">
    <property type="entry name" value="Guanylate_kinase"/>
    <property type="match status" value="1"/>
</dbReference>
<dbReference type="InterPro" id="IPR017665">
    <property type="entry name" value="Guanylate_kinase"/>
</dbReference>
<dbReference type="NCBIfam" id="TIGR03263">
    <property type="entry name" value="guanyl_kin"/>
    <property type="match status" value="1"/>
</dbReference>
<dbReference type="OrthoDB" id="5292045at2"/>
<dbReference type="EMBL" id="LUKE01000002">
    <property type="protein sequence ID" value="KYG64897.1"/>
    <property type="molecule type" value="Genomic_DNA"/>
</dbReference>
<dbReference type="RefSeq" id="WP_061835408.1">
    <property type="nucleotide sequence ID" value="NZ_LUKE01000002.1"/>
</dbReference>
<comment type="caution">
    <text evidence="11">The sequence shown here is derived from an EMBL/GenBank/DDBJ whole genome shotgun (WGS) entry which is preliminary data.</text>
</comment>
<keyword evidence="7 9" id="KW-0067">ATP-binding</keyword>
<comment type="subcellular location">
    <subcellularLocation>
        <location evidence="9">Cytoplasm</location>
    </subcellularLocation>
</comment>
<dbReference type="Pfam" id="PF00625">
    <property type="entry name" value="Guanylate_kin"/>
    <property type="match status" value="1"/>
</dbReference>
<dbReference type="Proteomes" id="UP000075320">
    <property type="component" value="Unassembled WGS sequence"/>
</dbReference>
<dbReference type="InterPro" id="IPR008145">
    <property type="entry name" value="GK/Ca_channel_bsu"/>
</dbReference>
<evidence type="ECO:0000256" key="9">
    <source>
        <dbReference type="HAMAP-Rule" id="MF_00328"/>
    </source>
</evidence>
<dbReference type="PANTHER" id="PTHR23117:SF13">
    <property type="entry name" value="GUANYLATE KINASE"/>
    <property type="match status" value="1"/>
</dbReference>
<dbReference type="GO" id="GO:0005524">
    <property type="term" value="F:ATP binding"/>
    <property type="evidence" value="ECO:0007669"/>
    <property type="project" value="UniProtKB-UniRule"/>
</dbReference>
<evidence type="ECO:0000256" key="2">
    <source>
        <dbReference type="ARBA" id="ARBA00012961"/>
    </source>
</evidence>
<feature type="binding site" evidence="9">
    <location>
        <begin position="10"/>
        <end position="17"/>
    </location>
    <ligand>
        <name>ATP</name>
        <dbReference type="ChEBI" id="CHEBI:30616"/>
    </ligand>
</feature>
<dbReference type="GO" id="GO:0004385">
    <property type="term" value="F:GMP kinase activity"/>
    <property type="evidence" value="ECO:0007669"/>
    <property type="project" value="UniProtKB-UniRule"/>
</dbReference>
<evidence type="ECO:0000256" key="1">
    <source>
        <dbReference type="ARBA" id="ARBA00005790"/>
    </source>
</evidence>
<dbReference type="PROSITE" id="PS50052">
    <property type="entry name" value="GUANYLATE_KINASE_2"/>
    <property type="match status" value="1"/>
</dbReference>
<dbReference type="Gene3D" id="3.40.50.300">
    <property type="entry name" value="P-loop containing nucleotide triphosphate hydrolases"/>
    <property type="match status" value="1"/>
</dbReference>
<feature type="domain" description="Guanylate kinase-like" evidence="10">
    <location>
        <begin position="3"/>
        <end position="181"/>
    </location>
</feature>
<dbReference type="FunFam" id="3.30.63.10:FF:000002">
    <property type="entry name" value="Guanylate kinase 1"/>
    <property type="match status" value="1"/>
</dbReference>
<dbReference type="PROSITE" id="PS00856">
    <property type="entry name" value="GUANYLATE_KINASE_1"/>
    <property type="match status" value="1"/>
</dbReference>
<keyword evidence="6 9" id="KW-0418">Kinase</keyword>
<dbReference type="SMART" id="SM00072">
    <property type="entry name" value="GuKc"/>
    <property type="match status" value="1"/>
</dbReference>
<dbReference type="EC" id="2.7.4.8" evidence="2 9"/>
<dbReference type="InterPro" id="IPR020590">
    <property type="entry name" value="Guanylate_kinase_CS"/>
</dbReference>
<keyword evidence="9" id="KW-0963">Cytoplasm</keyword>
<keyword evidence="12" id="KW-1185">Reference proteome</keyword>
<evidence type="ECO:0000313" key="11">
    <source>
        <dbReference type="EMBL" id="KYG64897.1"/>
    </source>
</evidence>
<evidence type="ECO:0000256" key="8">
    <source>
        <dbReference type="ARBA" id="ARBA00030128"/>
    </source>
</evidence>
<dbReference type="InterPro" id="IPR008144">
    <property type="entry name" value="Guanylate_kin-like_dom"/>
</dbReference>
<reference evidence="11 12" key="1">
    <citation type="submission" date="2016-03" db="EMBL/GenBank/DDBJ databases">
        <authorList>
            <person name="Ploux O."/>
        </authorList>
    </citation>
    <scope>NUCLEOTIDE SEQUENCE [LARGE SCALE GENOMIC DNA]</scope>
    <source>
        <strain evidence="11 12">R0</strain>
    </source>
</reference>
<keyword evidence="5 9" id="KW-0547">Nucleotide-binding</keyword>
<evidence type="ECO:0000259" key="10">
    <source>
        <dbReference type="PROSITE" id="PS50052"/>
    </source>
</evidence>
<dbReference type="InterPro" id="IPR027417">
    <property type="entry name" value="P-loop_NTPase"/>
</dbReference>
<accession>A0A150WM75</accession>
<name>A0A150WM75_BDEBC</name>
<evidence type="ECO:0000256" key="6">
    <source>
        <dbReference type="ARBA" id="ARBA00022777"/>
    </source>
</evidence>
<organism evidence="11 12">
    <name type="scientific">Bdellovibrio bacteriovorus</name>
    <dbReference type="NCBI Taxonomy" id="959"/>
    <lineage>
        <taxon>Bacteria</taxon>
        <taxon>Pseudomonadati</taxon>
        <taxon>Bdellovibrionota</taxon>
        <taxon>Bdellovibrionia</taxon>
        <taxon>Bdellovibrionales</taxon>
        <taxon>Pseudobdellovibrionaceae</taxon>
        <taxon>Bdellovibrio</taxon>
    </lineage>
</organism>
<comment type="function">
    <text evidence="9">Essential for recycling GMP and indirectly, cGMP.</text>
</comment>
<dbReference type="PANTHER" id="PTHR23117">
    <property type="entry name" value="GUANYLATE KINASE-RELATED"/>
    <property type="match status" value="1"/>
</dbReference>
<evidence type="ECO:0000313" key="12">
    <source>
        <dbReference type="Proteomes" id="UP000075320"/>
    </source>
</evidence>
<comment type="similarity">
    <text evidence="1 9">Belongs to the guanylate kinase family.</text>
</comment>
<sequence>MKTRLIIVAAPSGAGKSSFVERISKENPRLVDIITFTTRSMRKGESEGTPYHFLTVDDFEKKIREGFFVEWAKVHNNYYGTSYESIESTWKKNCCAIMDIDIQGVETFKRKFDDTKTIFILPPSIDELRRRIEKRDGGVPADIEVRMANAQKELLEASKYDYQIVNDVFEDSYAKFKKIVEELLG</sequence>
<comment type="catalytic activity">
    <reaction evidence="9">
        <text>GMP + ATP = GDP + ADP</text>
        <dbReference type="Rhea" id="RHEA:20780"/>
        <dbReference type="ChEBI" id="CHEBI:30616"/>
        <dbReference type="ChEBI" id="CHEBI:58115"/>
        <dbReference type="ChEBI" id="CHEBI:58189"/>
        <dbReference type="ChEBI" id="CHEBI:456216"/>
        <dbReference type="EC" id="2.7.4.8"/>
    </reaction>
</comment>
<dbReference type="SUPFAM" id="SSF52540">
    <property type="entry name" value="P-loop containing nucleoside triphosphate hydrolases"/>
    <property type="match status" value="1"/>
</dbReference>
<dbReference type="Gene3D" id="3.30.63.10">
    <property type="entry name" value="Guanylate Kinase phosphate binding domain"/>
    <property type="match status" value="1"/>
</dbReference>
<dbReference type="GO" id="GO:0005829">
    <property type="term" value="C:cytosol"/>
    <property type="evidence" value="ECO:0007669"/>
    <property type="project" value="TreeGrafter"/>
</dbReference>
<gene>
    <name evidence="9" type="primary">gmk</name>
    <name evidence="11" type="ORF">AZI86_11905</name>
</gene>
<protein>
    <recommendedName>
        <fullName evidence="3 9">Guanylate kinase</fullName>
        <ecNumber evidence="2 9">2.7.4.8</ecNumber>
    </recommendedName>
    <alternativeName>
        <fullName evidence="8 9">GMP kinase</fullName>
    </alternativeName>
</protein>
<evidence type="ECO:0000256" key="5">
    <source>
        <dbReference type="ARBA" id="ARBA00022741"/>
    </source>
</evidence>
<evidence type="ECO:0000256" key="7">
    <source>
        <dbReference type="ARBA" id="ARBA00022840"/>
    </source>
</evidence>
<evidence type="ECO:0000256" key="4">
    <source>
        <dbReference type="ARBA" id="ARBA00022679"/>
    </source>
</evidence>
<dbReference type="CDD" id="cd00071">
    <property type="entry name" value="GMPK"/>
    <property type="match status" value="1"/>
</dbReference>
<keyword evidence="4 9" id="KW-0808">Transferase</keyword>